<feature type="domain" description="Complex 1 LYR protein" evidence="8">
    <location>
        <begin position="20"/>
        <end position="72"/>
    </location>
</feature>
<keyword evidence="7" id="KW-0175">Coiled coil</keyword>
<dbReference type="OrthoDB" id="74240at2759"/>
<evidence type="ECO:0000256" key="1">
    <source>
        <dbReference type="ARBA" id="ARBA00004173"/>
    </source>
</evidence>
<dbReference type="CDD" id="cd20262">
    <property type="entry name" value="Complex1_LYR_LYRM2"/>
    <property type="match status" value="1"/>
</dbReference>
<reference evidence="9" key="1">
    <citation type="submission" date="2023-01" db="EMBL/GenBank/DDBJ databases">
        <title>Genome assembly of the deep-sea coral Lophelia pertusa.</title>
        <authorList>
            <person name="Herrera S."/>
            <person name="Cordes E."/>
        </authorList>
    </citation>
    <scope>NUCLEOTIDE SEQUENCE</scope>
    <source>
        <strain evidence="9">USNM1676648</strain>
        <tissue evidence="9">Polyp</tissue>
    </source>
</reference>
<evidence type="ECO:0000256" key="4">
    <source>
        <dbReference type="ARBA" id="ARBA00023128"/>
    </source>
</evidence>
<comment type="function">
    <text evidence="6">Involved in efficient integration of the N-module into mitochondrial respiratory chain complex I.</text>
</comment>
<dbReference type="InterPro" id="IPR045293">
    <property type="entry name" value="Complex1_LYR_LYRM2"/>
</dbReference>
<feature type="coiled-coil region" evidence="7">
    <location>
        <begin position="58"/>
        <end position="99"/>
    </location>
</feature>
<dbReference type="GO" id="GO:0005739">
    <property type="term" value="C:mitochondrion"/>
    <property type="evidence" value="ECO:0007669"/>
    <property type="project" value="UniProtKB-SubCell"/>
</dbReference>
<name>A0A9W9YG77_9CNID</name>
<evidence type="ECO:0000256" key="7">
    <source>
        <dbReference type="SAM" id="Coils"/>
    </source>
</evidence>
<evidence type="ECO:0000256" key="6">
    <source>
        <dbReference type="ARBA" id="ARBA00044735"/>
    </source>
</evidence>
<evidence type="ECO:0000313" key="9">
    <source>
        <dbReference type="EMBL" id="KAJ7339672.1"/>
    </source>
</evidence>
<keyword evidence="4" id="KW-0496">Mitochondrion</keyword>
<sequence>MAAGKLPQSALSLKQFFIRKQVLSLYREILRALREVSNKDHRKELADWARSEFKKNKHEKDEVDIQKLLKQNEFLEQTIEELEQELQALLDRTKVKEIDARKLWQSINTSDVIDLGKKEREKRTK</sequence>
<dbReference type="Pfam" id="PF05347">
    <property type="entry name" value="Complex1_LYR"/>
    <property type="match status" value="1"/>
</dbReference>
<organism evidence="9 10">
    <name type="scientific">Desmophyllum pertusum</name>
    <dbReference type="NCBI Taxonomy" id="174260"/>
    <lineage>
        <taxon>Eukaryota</taxon>
        <taxon>Metazoa</taxon>
        <taxon>Cnidaria</taxon>
        <taxon>Anthozoa</taxon>
        <taxon>Hexacorallia</taxon>
        <taxon>Scleractinia</taxon>
        <taxon>Caryophylliina</taxon>
        <taxon>Caryophylliidae</taxon>
        <taxon>Desmophyllum</taxon>
    </lineage>
</organism>
<dbReference type="Proteomes" id="UP001163046">
    <property type="component" value="Unassembled WGS sequence"/>
</dbReference>
<proteinExistence type="inferred from homology"/>
<evidence type="ECO:0000256" key="5">
    <source>
        <dbReference type="ARBA" id="ARBA00026235"/>
    </source>
</evidence>
<evidence type="ECO:0000256" key="3">
    <source>
        <dbReference type="ARBA" id="ARBA00022946"/>
    </source>
</evidence>
<evidence type="ECO:0000259" key="8">
    <source>
        <dbReference type="Pfam" id="PF05347"/>
    </source>
</evidence>
<comment type="similarity">
    <text evidence="2">Belongs to the complex I LYR family.</text>
</comment>
<protein>
    <recommendedName>
        <fullName evidence="5">LYR motif-containing protein 2</fullName>
    </recommendedName>
</protein>
<comment type="subcellular location">
    <subcellularLocation>
        <location evidence="1">Mitochondrion</location>
    </subcellularLocation>
</comment>
<dbReference type="AlphaFoldDB" id="A0A9W9YG77"/>
<evidence type="ECO:0000313" key="10">
    <source>
        <dbReference type="Proteomes" id="UP001163046"/>
    </source>
</evidence>
<dbReference type="EMBL" id="MU827779">
    <property type="protein sequence ID" value="KAJ7339672.1"/>
    <property type="molecule type" value="Genomic_DNA"/>
</dbReference>
<keyword evidence="10" id="KW-1185">Reference proteome</keyword>
<evidence type="ECO:0000256" key="2">
    <source>
        <dbReference type="ARBA" id="ARBA00009508"/>
    </source>
</evidence>
<gene>
    <name evidence="9" type="primary">LYRM2</name>
    <name evidence="9" type="ORF">OS493_006080</name>
</gene>
<dbReference type="PANTHER" id="PTHR13675">
    <property type="entry name" value="LYR MOTIF-CONTAINING PROTEIN 2"/>
    <property type="match status" value="1"/>
</dbReference>
<comment type="caution">
    <text evidence="9">The sequence shown here is derived from an EMBL/GenBank/DDBJ whole genome shotgun (WGS) entry which is preliminary data.</text>
</comment>
<keyword evidence="3" id="KW-0809">Transit peptide</keyword>
<dbReference type="InterPro" id="IPR008011">
    <property type="entry name" value="Complex1_LYR_dom"/>
</dbReference>
<dbReference type="PANTHER" id="PTHR13675:SF0">
    <property type="entry name" value="LYR MOTIF-CONTAINING PROTEIN 2"/>
    <property type="match status" value="1"/>
</dbReference>
<accession>A0A9W9YG77</accession>